<keyword evidence="2" id="KW-1185">Reference proteome</keyword>
<accession>A0A2K9NX58</accession>
<organism evidence="1 2">
    <name type="scientific">Bacteriovorax stolpii</name>
    <name type="common">Bdellovibrio stolpii</name>
    <dbReference type="NCBI Taxonomy" id="960"/>
    <lineage>
        <taxon>Bacteria</taxon>
        <taxon>Pseudomonadati</taxon>
        <taxon>Bdellovibrionota</taxon>
        <taxon>Bacteriovoracia</taxon>
        <taxon>Bacteriovoracales</taxon>
        <taxon>Bacteriovoracaceae</taxon>
        <taxon>Bacteriovorax</taxon>
    </lineage>
</organism>
<protein>
    <submittedName>
        <fullName evidence="1">Uncharacterized protein</fullName>
    </submittedName>
</protein>
<dbReference type="RefSeq" id="WP_102244946.1">
    <property type="nucleotide sequence ID" value="NZ_CP025704.1"/>
</dbReference>
<reference evidence="1 2" key="1">
    <citation type="submission" date="2018-01" db="EMBL/GenBank/DDBJ databases">
        <title>Complete genome sequence of Bacteriovorax stolpii DSM12778.</title>
        <authorList>
            <person name="Tang B."/>
            <person name="Chang J."/>
        </authorList>
    </citation>
    <scope>NUCLEOTIDE SEQUENCE [LARGE SCALE GENOMIC DNA]</scope>
    <source>
        <strain evidence="1 2">DSM 12778</strain>
    </source>
</reference>
<dbReference type="AlphaFoldDB" id="A0A2K9NX58"/>
<evidence type="ECO:0000313" key="2">
    <source>
        <dbReference type="Proteomes" id="UP000235584"/>
    </source>
</evidence>
<dbReference type="EMBL" id="CP025704">
    <property type="protein sequence ID" value="AUN99655.1"/>
    <property type="molecule type" value="Genomic_DNA"/>
</dbReference>
<proteinExistence type="predicted"/>
<gene>
    <name evidence="1" type="ORF">C0V70_16380</name>
</gene>
<dbReference type="KEGG" id="bsto:C0V70_16380"/>
<sequence>MKISLLPLLLLGLISFYGCSKKSSIPADHNSEALSSNDELFQHPEEVTLYNPNQINAENIKKCAFATSDKDSCKVELSPLLGVGKDTISVNDILNRTMSSQASYLQTFRNILNQMPKESLQMFGAVNAIVISERIVPSFYHYGSGAIYLSSSYFWKTPEEKALIKKKDYREDYGISLQFLESSDYYKNGKSLYRNSSAKYRTEETMGPVLARLLYHELAHANDFFPKSYYNSATFDKTKTYYDLTNERWDQEQIVSQKLKSPLASKLLLKMGGILYQGEKATSEEINTKAYTVVDEFKHDVAANLYGYSTPREDLAMMIEQSMVYHHYGFSAYSIFIKLPSPNFKVPDDFDYPIAGGIKNKIADPKVKERAQDVLEKFFEADYVNRIVTSLDTLKSKDIPEDANWDTIGTYY</sequence>
<dbReference type="OrthoDB" id="5803286at2"/>
<dbReference type="PROSITE" id="PS51257">
    <property type="entry name" value="PROKAR_LIPOPROTEIN"/>
    <property type="match status" value="1"/>
</dbReference>
<evidence type="ECO:0000313" key="1">
    <source>
        <dbReference type="EMBL" id="AUN99655.1"/>
    </source>
</evidence>
<name>A0A2K9NX58_BACTC</name>
<dbReference type="Proteomes" id="UP000235584">
    <property type="component" value="Chromosome"/>
</dbReference>